<dbReference type="GeneID" id="99986154"/>
<dbReference type="Proteomes" id="UP000199437">
    <property type="component" value="Unassembled WGS sequence"/>
</dbReference>
<dbReference type="GO" id="GO:0006310">
    <property type="term" value="P:DNA recombination"/>
    <property type="evidence" value="ECO:0007669"/>
    <property type="project" value="UniProtKB-KW"/>
</dbReference>
<organism evidence="6 7">
    <name type="scientific">Roseivirga pacifica</name>
    <dbReference type="NCBI Taxonomy" id="1267423"/>
    <lineage>
        <taxon>Bacteria</taxon>
        <taxon>Pseudomonadati</taxon>
        <taxon>Bacteroidota</taxon>
        <taxon>Cytophagia</taxon>
        <taxon>Cytophagales</taxon>
        <taxon>Roseivirgaceae</taxon>
        <taxon>Roseivirga</taxon>
    </lineage>
</organism>
<proteinExistence type="inferred from homology"/>
<keyword evidence="7" id="KW-1185">Reference proteome</keyword>
<dbReference type="PANTHER" id="PTHR30563:SF0">
    <property type="entry name" value="DNA RECOMBINATION PROTEIN RMUC"/>
    <property type="match status" value="1"/>
</dbReference>
<sequence>MEFVWLFSGVILGAIIGWLIGRVKGKEQVDHEPELNQLNNQLSLEQEKNKLLNNEISELKPQLNSEREKAVKLSNDLASLNADHHNLKQRLEEQKTEIEQLNDKFTKEFKLLANEIFEEKGKKFAEQNKVNLTEVLGPLKERIGEFQKKVEDSNKEDAERNAGLVQQIKNLSELNKQITKEAENLTKALKGDTKTQGNWGEVILERILEKSGLEKGREYETQVSETGEDGKRYQPDVVVHLPDNKHIIIDSKVSLVAYERFANLEDQGDQLAQLKLHINSIKAHVKGLSEKSYQNLYGLEGLDFVLLFIPIEPAFTLAVQHDPELFNEAYAKNIVIVSPTTLIATLRTISSIWKQEYQNKNALEIARQSGALYDKFQSFTEDLLNLGKHLSQSQKVYQESMKKLTEGRGNLVNRAENIKKLGAKTAKQIDNRLIERSQD</sequence>
<comment type="function">
    <text evidence="1">Involved in DNA recombination.</text>
</comment>
<dbReference type="RefSeq" id="WP_090257814.1">
    <property type="nucleotide sequence ID" value="NZ_FOIR01000001.1"/>
</dbReference>
<comment type="similarity">
    <text evidence="2">Belongs to the RmuC family.</text>
</comment>
<dbReference type="EMBL" id="FOIR01000001">
    <property type="protein sequence ID" value="SEW04527.1"/>
    <property type="molecule type" value="Genomic_DNA"/>
</dbReference>
<keyword evidence="3 5" id="KW-0175">Coiled coil</keyword>
<name>A0A1I0NUB0_9BACT</name>
<evidence type="ECO:0000256" key="4">
    <source>
        <dbReference type="ARBA" id="ARBA00023172"/>
    </source>
</evidence>
<reference evidence="7" key="1">
    <citation type="submission" date="2016-10" db="EMBL/GenBank/DDBJ databases">
        <authorList>
            <person name="Varghese N."/>
            <person name="Submissions S."/>
        </authorList>
    </citation>
    <scope>NUCLEOTIDE SEQUENCE [LARGE SCALE GENOMIC DNA]</scope>
    <source>
        <strain evidence="7">CGMCC 1.12402</strain>
    </source>
</reference>
<dbReference type="PANTHER" id="PTHR30563">
    <property type="entry name" value="DNA RECOMBINATION PROTEIN RMUC"/>
    <property type="match status" value="1"/>
</dbReference>
<dbReference type="InterPro" id="IPR003798">
    <property type="entry name" value="DNA_recombination_RmuC"/>
</dbReference>
<dbReference type="OrthoDB" id="370725at2"/>
<evidence type="ECO:0000256" key="5">
    <source>
        <dbReference type="SAM" id="Coils"/>
    </source>
</evidence>
<evidence type="ECO:0000313" key="6">
    <source>
        <dbReference type="EMBL" id="SEW04527.1"/>
    </source>
</evidence>
<evidence type="ECO:0000256" key="2">
    <source>
        <dbReference type="ARBA" id="ARBA00009840"/>
    </source>
</evidence>
<evidence type="ECO:0000256" key="1">
    <source>
        <dbReference type="ARBA" id="ARBA00003416"/>
    </source>
</evidence>
<dbReference type="AlphaFoldDB" id="A0A1I0NUB0"/>
<gene>
    <name evidence="6" type="ORF">SAMN05216290_1429</name>
</gene>
<evidence type="ECO:0000313" key="7">
    <source>
        <dbReference type="Proteomes" id="UP000199437"/>
    </source>
</evidence>
<feature type="coiled-coil region" evidence="5">
    <location>
        <begin position="161"/>
        <end position="188"/>
    </location>
</feature>
<feature type="coiled-coil region" evidence="5">
    <location>
        <begin position="35"/>
        <end position="108"/>
    </location>
</feature>
<accession>A0A1I0NUB0</accession>
<keyword evidence="4" id="KW-0233">DNA recombination</keyword>
<evidence type="ECO:0000256" key="3">
    <source>
        <dbReference type="ARBA" id="ARBA00023054"/>
    </source>
</evidence>
<dbReference type="Pfam" id="PF02646">
    <property type="entry name" value="RmuC"/>
    <property type="match status" value="1"/>
</dbReference>
<protein>
    <submittedName>
        <fullName evidence="6">DNA recombination protein RmuC</fullName>
    </submittedName>
</protein>